<dbReference type="SUPFAM" id="SSF75005">
    <property type="entry name" value="Arabinanase/levansucrase/invertase"/>
    <property type="match status" value="1"/>
</dbReference>
<dbReference type="EMBL" id="OV170234">
    <property type="protein sequence ID" value="CAH0719607.1"/>
    <property type="molecule type" value="Genomic_DNA"/>
</dbReference>
<dbReference type="OrthoDB" id="202537at2759"/>
<evidence type="ECO:0000256" key="2">
    <source>
        <dbReference type="ARBA" id="ARBA00022801"/>
    </source>
</evidence>
<evidence type="ECO:0000259" key="6">
    <source>
        <dbReference type="Pfam" id="PF00251"/>
    </source>
</evidence>
<reference evidence="8" key="1">
    <citation type="submission" date="2021-12" db="EMBL/GenBank/DDBJ databases">
        <authorList>
            <person name="Martin H S."/>
        </authorList>
    </citation>
    <scope>NUCLEOTIDE SEQUENCE</scope>
</reference>
<accession>A0A8J9VVP3</accession>
<dbReference type="InterPro" id="IPR013148">
    <property type="entry name" value="Glyco_hydro_32_N"/>
</dbReference>
<dbReference type="GO" id="GO:0004564">
    <property type="term" value="F:beta-fructofuranosidase activity"/>
    <property type="evidence" value="ECO:0007669"/>
    <property type="project" value="UniProtKB-EC"/>
</dbReference>
<organism evidence="8 9">
    <name type="scientific">Brenthis ino</name>
    <name type="common">lesser marbled fritillary</name>
    <dbReference type="NCBI Taxonomy" id="405034"/>
    <lineage>
        <taxon>Eukaryota</taxon>
        <taxon>Metazoa</taxon>
        <taxon>Ecdysozoa</taxon>
        <taxon>Arthropoda</taxon>
        <taxon>Hexapoda</taxon>
        <taxon>Insecta</taxon>
        <taxon>Pterygota</taxon>
        <taxon>Neoptera</taxon>
        <taxon>Endopterygota</taxon>
        <taxon>Lepidoptera</taxon>
        <taxon>Glossata</taxon>
        <taxon>Ditrysia</taxon>
        <taxon>Papilionoidea</taxon>
        <taxon>Nymphalidae</taxon>
        <taxon>Heliconiinae</taxon>
        <taxon>Argynnini</taxon>
        <taxon>Brenthis</taxon>
    </lineage>
</organism>
<feature type="domain" description="Glycosyl hydrolase family 32 N-terminal" evidence="6">
    <location>
        <begin position="49"/>
        <end position="354"/>
    </location>
</feature>
<dbReference type="PANTHER" id="PTHR43101">
    <property type="entry name" value="BETA-FRUCTOSIDASE"/>
    <property type="match status" value="1"/>
</dbReference>
<dbReference type="InterPro" id="IPR051214">
    <property type="entry name" value="GH32_Enzymes"/>
</dbReference>
<dbReference type="CDD" id="cd18623">
    <property type="entry name" value="GH32_ScrB-like"/>
    <property type="match status" value="1"/>
</dbReference>
<feature type="signal peptide" evidence="5">
    <location>
        <begin position="1"/>
        <end position="21"/>
    </location>
</feature>
<dbReference type="AlphaFoldDB" id="A0A8J9VVP3"/>
<dbReference type="Proteomes" id="UP000838878">
    <property type="component" value="Chromosome 14"/>
</dbReference>
<dbReference type="GO" id="GO:0005975">
    <property type="term" value="P:carbohydrate metabolic process"/>
    <property type="evidence" value="ECO:0007669"/>
    <property type="project" value="InterPro"/>
</dbReference>
<keyword evidence="2 4" id="KW-0378">Hydrolase</keyword>
<dbReference type="InterPro" id="IPR001362">
    <property type="entry name" value="Glyco_hydro_32"/>
</dbReference>
<feature type="domain" description="Glycosyl hydrolase family 32 C-terminal" evidence="7">
    <location>
        <begin position="408"/>
        <end position="470"/>
    </location>
</feature>
<evidence type="ECO:0000256" key="3">
    <source>
        <dbReference type="ARBA" id="ARBA00023295"/>
    </source>
</evidence>
<comment type="similarity">
    <text evidence="1 4">Belongs to the glycosyl hydrolase 32 family.</text>
</comment>
<proteinExistence type="inferred from homology"/>
<evidence type="ECO:0000256" key="4">
    <source>
        <dbReference type="RuleBase" id="RU362110"/>
    </source>
</evidence>
<dbReference type="InterPro" id="IPR013189">
    <property type="entry name" value="Glyco_hydro_32_C"/>
</dbReference>
<evidence type="ECO:0000256" key="1">
    <source>
        <dbReference type="ARBA" id="ARBA00009902"/>
    </source>
</evidence>
<feature type="non-terminal residue" evidence="8">
    <location>
        <position position="509"/>
    </location>
</feature>
<protein>
    <recommendedName>
        <fullName evidence="4">Sucrose-6-phosphate hydrolase</fullName>
        <ecNumber evidence="4">3.2.1.26</ecNumber>
    </recommendedName>
</protein>
<dbReference type="Gene3D" id="2.60.120.560">
    <property type="entry name" value="Exo-inulinase, domain 1"/>
    <property type="match status" value="1"/>
</dbReference>
<keyword evidence="3 4" id="KW-0326">Glycosidase</keyword>
<dbReference type="InterPro" id="IPR013320">
    <property type="entry name" value="ConA-like_dom_sf"/>
</dbReference>
<sequence>MDLYLITVAVLVISFIWAVLADPSDIGHIESFLAQKNHLLRKRYRPIYHITAPEGWISNPTGFTFYKRQYHVFYQYHPYNGAWGHVSWGHAVSNNLIDWVHYPNALMPREYYDRHGCLAGSAVVNQSFLMLFYTGNVVSKNETFQTQNVAVSGDGVLFQKYLYNPIIRQSPNGVGEFRNPKIWHFRKLWYMILGTTSRERYGQLLLYTSEDLFNWKLNSTLVRSYGDMGYVWENPDLFELDGYHVLIISAQGIEVDGWRFRNLYQTGYIIGHFNHYKGKFDDIEVSVATFNQLDYGHDFYAAKTMTTSDGRRILIAWLGMWDSEFKESSSGWASMLTIVRELRLNKNGMLLMTPIKETEELRVELLENAWYSPGEIFPAESKSFELIVNSTSIFSDVGLVFEWKLGMFTISYSAELQYISIDRGGIDGIRRAYWSPVSHVSMRIFLDSSSIEVFCGDGEVVFSSRIYPKSMRVRVAGNSQLYILQYRLRRSVGFDNDFVQRLKNFVMHT</sequence>
<dbReference type="InterPro" id="IPR006232">
    <property type="entry name" value="Suc6P_hydrolase"/>
</dbReference>
<name>A0A8J9VVP3_9NEOP</name>
<dbReference type="PANTHER" id="PTHR43101:SF1">
    <property type="entry name" value="BETA-FRUCTOSIDASE"/>
    <property type="match status" value="1"/>
</dbReference>
<feature type="chain" id="PRO_5035424966" description="Sucrose-6-phosphate hydrolase" evidence="5">
    <location>
        <begin position="22"/>
        <end position="509"/>
    </location>
</feature>
<dbReference type="EC" id="3.2.1.26" evidence="4"/>
<dbReference type="NCBIfam" id="TIGR01322">
    <property type="entry name" value="scrB_fam"/>
    <property type="match status" value="1"/>
</dbReference>
<dbReference type="Pfam" id="PF00251">
    <property type="entry name" value="Glyco_hydro_32N"/>
    <property type="match status" value="1"/>
</dbReference>
<dbReference type="SUPFAM" id="SSF49899">
    <property type="entry name" value="Concanavalin A-like lectins/glucanases"/>
    <property type="match status" value="1"/>
</dbReference>
<evidence type="ECO:0000313" key="9">
    <source>
        <dbReference type="Proteomes" id="UP000838878"/>
    </source>
</evidence>
<dbReference type="InterPro" id="IPR023296">
    <property type="entry name" value="Glyco_hydro_beta-prop_sf"/>
</dbReference>
<keyword evidence="5" id="KW-0732">Signal</keyword>
<dbReference type="Gene3D" id="2.115.10.20">
    <property type="entry name" value="Glycosyl hydrolase domain, family 43"/>
    <property type="match status" value="1"/>
</dbReference>
<evidence type="ECO:0000313" key="8">
    <source>
        <dbReference type="EMBL" id="CAH0719607.1"/>
    </source>
</evidence>
<comment type="catalytic activity">
    <reaction evidence="4">
        <text>Hydrolysis of terminal non-reducing beta-D-fructofuranoside residues in beta-D-fructofuranosides.</text>
        <dbReference type="EC" id="3.2.1.26"/>
    </reaction>
</comment>
<dbReference type="Pfam" id="PF08244">
    <property type="entry name" value="Glyco_hydro_32C"/>
    <property type="match status" value="1"/>
</dbReference>
<keyword evidence="9" id="KW-1185">Reference proteome</keyword>
<gene>
    <name evidence="8" type="ORF">BINO364_LOCUS5921</name>
</gene>
<evidence type="ECO:0000256" key="5">
    <source>
        <dbReference type="SAM" id="SignalP"/>
    </source>
</evidence>
<dbReference type="SMART" id="SM00640">
    <property type="entry name" value="Glyco_32"/>
    <property type="match status" value="1"/>
</dbReference>
<dbReference type="GO" id="GO:0005737">
    <property type="term" value="C:cytoplasm"/>
    <property type="evidence" value="ECO:0007669"/>
    <property type="project" value="InterPro"/>
</dbReference>
<evidence type="ECO:0000259" key="7">
    <source>
        <dbReference type="Pfam" id="PF08244"/>
    </source>
</evidence>